<organism evidence="10 11">
    <name type="scientific">Chara braunii</name>
    <name type="common">Braun's stonewort</name>
    <dbReference type="NCBI Taxonomy" id="69332"/>
    <lineage>
        <taxon>Eukaryota</taxon>
        <taxon>Viridiplantae</taxon>
        <taxon>Streptophyta</taxon>
        <taxon>Charophyceae</taxon>
        <taxon>Charales</taxon>
        <taxon>Characeae</taxon>
        <taxon>Chara</taxon>
    </lineage>
</organism>
<evidence type="ECO:0000256" key="7">
    <source>
        <dbReference type="ARBA" id="ARBA00023212"/>
    </source>
</evidence>
<keyword evidence="4" id="KW-0963">Cytoplasm</keyword>
<accession>A0A388JN97</accession>
<proteinExistence type="inferred from homology"/>
<protein>
    <recommendedName>
        <fullName evidence="3">Cilia- and flagella-associated protein 206</fullName>
    </recommendedName>
</protein>
<dbReference type="Proteomes" id="UP000265515">
    <property type="component" value="Unassembled WGS sequence"/>
</dbReference>
<sequence>MNERSFVRQAVREIQLMCREHSNAVNVPQRDICFMVRVFMLDYLSGAPMPAGEYQRMKDELCQKFIEPDLPSMQTIRLQLVVDESFLLERQSVEEQLDVNEKEAEVHLKKAVNIEVINERQEAEVLDALQAAILVYTRLKHGVQTQSSLNSSSSLLKAAGPRRRPLRDPLHRIKLPARFSIVSFFSQLETDSCPQNATERRGPFQVPKVHGAAMLHKKTWNAAQSTKEEGPDHEKMEMDRVNEAEMEAALESIFPRHSYRKWMLMEPEPKSTQLEEIGNIVMGIWLFNKHAGRGGKHLEDASVAYQERSERARQQIAVELEQAEQDVTNRMMVTEFWQRFRNKQRNIQNLRDEMHHRFQYIKFLEVLKKEEEDGATSMADLTEKYRKALKTLVSIIGDRASVPKHLVYPLFSTVGSIHVIMQEELLYLKARLRALEIVLLYGRLRNSELKIMDLRRARRWLKTRDTFSVKPAASEDTKGQMPELSTKLSSPSGKSGVQYISATQMGAYLLDGEPPTPELEGFCVVTMVDRKGLAVPGKTDLGTLRYRSKFYTFADLECMKRFSDSPEQYLEKVKVVAKEIPQLIRLLGFHRDLWQATNISQVLGDIEQPLGCDIGTQTPVHFRDRFIDYSYEWSEWGLRRRAIHLANLRNKGTHSSQTVISHLHRDNEVQVWLPKAAETQSKKHGATKMPKKLRYIRGLRGPPDVQMNVVNVQLEV</sequence>
<dbReference type="AlphaFoldDB" id="A0A388JN97"/>
<evidence type="ECO:0000256" key="6">
    <source>
        <dbReference type="ARBA" id="ARBA00023069"/>
    </source>
</evidence>
<dbReference type="STRING" id="69332.A0A388JN97"/>
<dbReference type="InterPro" id="IPR021897">
    <property type="entry name" value="FAP206"/>
</dbReference>
<comment type="similarity">
    <text evidence="2">Belongs to the CFAP206 family.</text>
</comment>
<keyword evidence="11" id="KW-1185">Reference proteome</keyword>
<dbReference type="EMBL" id="BFEA01000003">
    <property type="protein sequence ID" value="GBG59286.1"/>
    <property type="molecule type" value="Genomic_DNA"/>
</dbReference>
<dbReference type="OMA" id="QLMELMC"/>
<dbReference type="GO" id="GO:0030030">
    <property type="term" value="P:cell projection organization"/>
    <property type="evidence" value="ECO:0007669"/>
    <property type="project" value="UniProtKB-KW"/>
</dbReference>
<keyword evidence="7" id="KW-0206">Cytoskeleton</keyword>
<dbReference type="PANTHER" id="PTHR21442">
    <property type="entry name" value="CILIA- AND FLAGELLA-ASSOCIATED PROTEIN 206"/>
    <property type="match status" value="1"/>
</dbReference>
<evidence type="ECO:0000313" key="10">
    <source>
        <dbReference type="EMBL" id="GBG59286.1"/>
    </source>
</evidence>
<keyword evidence="5" id="KW-0970">Cilium biogenesis/degradation</keyword>
<gene>
    <name evidence="10" type="ORF">CBR_g32299</name>
</gene>
<comment type="subcellular location">
    <subcellularLocation>
        <location evidence="1">Cytoplasm</location>
        <location evidence="1">Cytoskeleton</location>
        <location evidence="1">Cilium axoneme</location>
    </subcellularLocation>
</comment>
<dbReference type="GO" id="GO:0003356">
    <property type="term" value="P:regulation of cilium beat frequency"/>
    <property type="evidence" value="ECO:0007669"/>
    <property type="project" value="TreeGrafter"/>
</dbReference>
<comment type="caution">
    <text evidence="10">The sequence shown here is derived from an EMBL/GenBank/DDBJ whole genome shotgun (WGS) entry which is preliminary data.</text>
</comment>
<reference evidence="10 11" key="1">
    <citation type="journal article" date="2018" name="Cell">
        <title>The Chara Genome: Secondary Complexity and Implications for Plant Terrestrialization.</title>
        <authorList>
            <person name="Nishiyama T."/>
            <person name="Sakayama H."/>
            <person name="Vries J.D."/>
            <person name="Buschmann H."/>
            <person name="Saint-Marcoux D."/>
            <person name="Ullrich K.K."/>
            <person name="Haas F.B."/>
            <person name="Vanderstraeten L."/>
            <person name="Becker D."/>
            <person name="Lang D."/>
            <person name="Vosolsobe S."/>
            <person name="Rombauts S."/>
            <person name="Wilhelmsson P.K.I."/>
            <person name="Janitza P."/>
            <person name="Kern R."/>
            <person name="Heyl A."/>
            <person name="Rumpler F."/>
            <person name="Villalobos L.I.A.C."/>
            <person name="Clay J.M."/>
            <person name="Skokan R."/>
            <person name="Toyoda A."/>
            <person name="Suzuki Y."/>
            <person name="Kagoshima H."/>
            <person name="Schijlen E."/>
            <person name="Tajeshwar N."/>
            <person name="Catarino B."/>
            <person name="Hetherington A.J."/>
            <person name="Saltykova A."/>
            <person name="Bonnot C."/>
            <person name="Breuninger H."/>
            <person name="Symeonidi A."/>
            <person name="Radhakrishnan G.V."/>
            <person name="Van Nieuwerburgh F."/>
            <person name="Deforce D."/>
            <person name="Chang C."/>
            <person name="Karol K.G."/>
            <person name="Hedrich R."/>
            <person name="Ulvskov P."/>
            <person name="Glockner G."/>
            <person name="Delwiche C.F."/>
            <person name="Petrasek J."/>
            <person name="Van de Peer Y."/>
            <person name="Friml J."/>
            <person name="Beilby M."/>
            <person name="Dolan L."/>
            <person name="Kohara Y."/>
            <person name="Sugano S."/>
            <person name="Fujiyama A."/>
            <person name="Delaux P.-M."/>
            <person name="Quint M."/>
            <person name="TheiBen G."/>
            <person name="Hagemann M."/>
            <person name="Harholt J."/>
            <person name="Dunand C."/>
            <person name="Zachgo S."/>
            <person name="Langdale J."/>
            <person name="Maumus F."/>
            <person name="Straeten D.V.D."/>
            <person name="Gould S.B."/>
            <person name="Rensing S.A."/>
        </authorList>
    </citation>
    <scope>NUCLEOTIDE SEQUENCE [LARGE SCALE GENOMIC DNA]</scope>
    <source>
        <strain evidence="10 11">S276</strain>
    </source>
</reference>
<evidence type="ECO:0000256" key="1">
    <source>
        <dbReference type="ARBA" id="ARBA00004430"/>
    </source>
</evidence>
<keyword evidence="6" id="KW-0969">Cilium</keyword>
<evidence type="ECO:0000256" key="4">
    <source>
        <dbReference type="ARBA" id="ARBA00022490"/>
    </source>
</evidence>
<evidence type="ECO:0000313" key="11">
    <source>
        <dbReference type="Proteomes" id="UP000265515"/>
    </source>
</evidence>
<dbReference type="OrthoDB" id="10251073at2759"/>
<dbReference type="PANTHER" id="PTHR21442:SF0">
    <property type="entry name" value="CILIA- AND FLAGELLA-ASSOCIATED PROTEIN 206"/>
    <property type="match status" value="1"/>
</dbReference>
<dbReference type="GO" id="GO:0036064">
    <property type="term" value="C:ciliary basal body"/>
    <property type="evidence" value="ECO:0007669"/>
    <property type="project" value="TreeGrafter"/>
</dbReference>
<evidence type="ECO:0000256" key="8">
    <source>
        <dbReference type="ARBA" id="ARBA00023273"/>
    </source>
</evidence>
<dbReference type="Pfam" id="PF12018">
    <property type="entry name" value="FAP206"/>
    <property type="match status" value="1"/>
</dbReference>
<evidence type="ECO:0000256" key="3">
    <source>
        <dbReference type="ARBA" id="ARBA00021602"/>
    </source>
</evidence>
<evidence type="ECO:0000256" key="9">
    <source>
        <dbReference type="SAM" id="MobiDB-lite"/>
    </source>
</evidence>
<evidence type="ECO:0000256" key="2">
    <source>
        <dbReference type="ARBA" id="ARBA00010500"/>
    </source>
</evidence>
<dbReference type="Gramene" id="GBG59286">
    <property type="protein sequence ID" value="GBG59286"/>
    <property type="gene ID" value="CBR_g32299"/>
</dbReference>
<dbReference type="GO" id="GO:0005930">
    <property type="term" value="C:axoneme"/>
    <property type="evidence" value="ECO:0007669"/>
    <property type="project" value="UniProtKB-SubCell"/>
</dbReference>
<feature type="region of interest" description="Disordered" evidence="9">
    <location>
        <begin position="471"/>
        <end position="492"/>
    </location>
</feature>
<evidence type="ECO:0000256" key="5">
    <source>
        <dbReference type="ARBA" id="ARBA00022794"/>
    </source>
</evidence>
<name>A0A388JN97_CHABU</name>
<keyword evidence="8" id="KW-0966">Cell projection</keyword>